<feature type="region of interest" description="Disordered" evidence="6">
    <location>
        <begin position="473"/>
        <end position="506"/>
    </location>
</feature>
<keyword evidence="7" id="KW-0472">Membrane</keyword>
<evidence type="ECO:0000256" key="6">
    <source>
        <dbReference type="SAM" id="MobiDB-lite"/>
    </source>
</evidence>
<reference evidence="8" key="2">
    <citation type="submission" date="2020-09" db="EMBL/GenBank/DDBJ databases">
        <authorList>
            <person name="Sun Q."/>
            <person name="Kim S."/>
        </authorList>
    </citation>
    <scope>NUCLEOTIDE SEQUENCE</scope>
    <source>
        <strain evidence="8">KCTC 23430</strain>
    </source>
</reference>
<dbReference type="Pfam" id="PF02646">
    <property type="entry name" value="RmuC"/>
    <property type="match status" value="1"/>
</dbReference>
<dbReference type="GO" id="GO:0006310">
    <property type="term" value="P:DNA recombination"/>
    <property type="evidence" value="ECO:0007669"/>
    <property type="project" value="UniProtKB-KW"/>
</dbReference>
<dbReference type="InterPro" id="IPR003798">
    <property type="entry name" value="DNA_recombination_RmuC"/>
</dbReference>
<evidence type="ECO:0000256" key="2">
    <source>
        <dbReference type="ARBA" id="ARBA00009840"/>
    </source>
</evidence>
<feature type="transmembrane region" description="Helical" evidence="7">
    <location>
        <begin position="12"/>
        <end position="33"/>
    </location>
</feature>
<organism evidence="8 9">
    <name type="scientific">Parahalioglobus pacificus</name>
    <dbReference type="NCBI Taxonomy" id="930806"/>
    <lineage>
        <taxon>Bacteria</taxon>
        <taxon>Pseudomonadati</taxon>
        <taxon>Pseudomonadota</taxon>
        <taxon>Gammaproteobacteria</taxon>
        <taxon>Cellvibrionales</taxon>
        <taxon>Halieaceae</taxon>
        <taxon>Parahalioglobus</taxon>
    </lineage>
</organism>
<accession>A0A918XJC1</accession>
<keyword evidence="3 5" id="KW-0175">Coiled coil</keyword>
<evidence type="ECO:0000313" key="9">
    <source>
        <dbReference type="Proteomes" id="UP000644693"/>
    </source>
</evidence>
<comment type="function">
    <text evidence="1">Involved in DNA recombination.</text>
</comment>
<sequence>MNDLMSYFSDPAVLLGLGAAVALLVGIGLGLALRQPLVTRLSKALDEEKARAEDHLAKLGPARDERDAAIAAQHQAVLETTKVEEALRGAEIRLTDSNADVARVREERDALSRQAQELRTALSRLEAQQAEREQQHESQLTLLNENRENLKKEFENLANRIFDSKGKQFSDTSKASVEAMLKPFREQIAGFQARVNEVHSESLKGNTALEAEIRKVLDVGLAMNDQASNLAQALKGDKKTTGNWGETQLQRTLEFAGLENGVHYELQAAFKDGEGKRKLPDCLIKLPDGKHMVVDSKVSLVDYDRATSAETDEERKQALTSHVRAVRNHIDDLSSKGYSDLPGIESPSFVLMFMPIEPAYIEAMKNSRELFDYGYKRNVVMVSHTTLLPILRTVSNLWMAERSNAEARAISESAGEIYNQVCLVAERLQKLGGTLHTVSNHYNDAVTGLVGKQGLYGKVDRFQQLSARASKTLPDLEPQHPQLDDDRLGIALGTDKPGKLGHKPGE</sequence>
<proteinExistence type="inferred from homology"/>
<evidence type="ECO:0000256" key="5">
    <source>
        <dbReference type="SAM" id="Coils"/>
    </source>
</evidence>
<keyword evidence="7" id="KW-1133">Transmembrane helix</keyword>
<evidence type="ECO:0000256" key="1">
    <source>
        <dbReference type="ARBA" id="ARBA00003416"/>
    </source>
</evidence>
<gene>
    <name evidence="8" type="primary">rmuC</name>
    <name evidence="8" type="ORF">GCM10007053_20750</name>
</gene>
<feature type="coiled-coil region" evidence="5">
    <location>
        <begin position="87"/>
        <end position="160"/>
    </location>
</feature>
<evidence type="ECO:0000256" key="4">
    <source>
        <dbReference type="ARBA" id="ARBA00023172"/>
    </source>
</evidence>
<dbReference type="Proteomes" id="UP000644693">
    <property type="component" value="Unassembled WGS sequence"/>
</dbReference>
<dbReference type="AlphaFoldDB" id="A0A918XJC1"/>
<keyword evidence="9" id="KW-1185">Reference proteome</keyword>
<reference evidence="8" key="1">
    <citation type="journal article" date="2014" name="Int. J. Syst. Evol. Microbiol.">
        <title>Complete genome sequence of Corynebacterium casei LMG S-19264T (=DSM 44701T), isolated from a smear-ripened cheese.</title>
        <authorList>
            <consortium name="US DOE Joint Genome Institute (JGI-PGF)"/>
            <person name="Walter F."/>
            <person name="Albersmeier A."/>
            <person name="Kalinowski J."/>
            <person name="Ruckert C."/>
        </authorList>
    </citation>
    <scope>NUCLEOTIDE SEQUENCE</scope>
    <source>
        <strain evidence="8">KCTC 23430</strain>
    </source>
</reference>
<evidence type="ECO:0000256" key="7">
    <source>
        <dbReference type="SAM" id="Phobius"/>
    </source>
</evidence>
<evidence type="ECO:0000313" key="8">
    <source>
        <dbReference type="EMBL" id="GHD34686.1"/>
    </source>
</evidence>
<dbReference type="PANTHER" id="PTHR30563:SF0">
    <property type="entry name" value="DNA RECOMBINATION PROTEIN RMUC"/>
    <property type="match status" value="1"/>
</dbReference>
<dbReference type="EMBL" id="BMYM01000002">
    <property type="protein sequence ID" value="GHD34686.1"/>
    <property type="molecule type" value="Genomic_DNA"/>
</dbReference>
<comment type="caution">
    <text evidence="8">The sequence shown here is derived from an EMBL/GenBank/DDBJ whole genome shotgun (WGS) entry which is preliminary data.</text>
</comment>
<comment type="similarity">
    <text evidence="2">Belongs to the RmuC family.</text>
</comment>
<evidence type="ECO:0000256" key="3">
    <source>
        <dbReference type="ARBA" id="ARBA00023054"/>
    </source>
</evidence>
<name>A0A918XJC1_9GAMM</name>
<keyword evidence="7" id="KW-0812">Transmembrane</keyword>
<protein>
    <submittedName>
        <fullName evidence="8">DNA recombination protein RmuC</fullName>
    </submittedName>
</protein>
<dbReference type="PANTHER" id="PTHR30563">
    <property type="entry name" value="DNA RECOMBINATION PROTEIN RMUC"/>
    <property type="match status" value="1"/>
</dbReference>
<keyword evidence="4" id="KW-0233">DNA recombination</keyword>